<feature type="region of interest" description="Disordered" evidence="14">
    <location>
        <begin position="36"/>
        <end position="86"/>
    </location>
</feature>
<evidence type="ECO:0000256" key="14">
    <source>
        <dbReference type="SAM" id="MobiDB-lite"/>
    </source>
</evidence>
<feature type="transmembrane region" description="Helical" evidence="13">
    <location>
        <begin position="515"/>
        <end position="534"/>
    </location>
</feature>
<dbReference type="RefSeq" id="WP_210682606.1">
    <property type="nucleotide sequence ID" value="NZ_JAGMWN010000006.1"/>
</dbReference>
<dbReference type="NCBIfam" id="NF002353">
    <property type="entry name" value="PRK01318.1-4"/>
    <property type="match status" value="1"/>
</dbReference>
<name>A0A8J7SP02_9PROT</name>
<dbReference type="Pfam" id="PF02096">
    <property type="entry name" value="60KD_IMP"/>
    <property type="match status" value="1"/>
</dbReference>
<keyword evidence="18" id="KW-1185">Reference proteome</keyword>
<evidence type="ECO:0000256" key="7">
    <source>
        <dbReference type="ARBA" id="ARBA00022927"/>
    </source>
</evidence>
<evidence type="ECO:0000256" key="3">
    <source>
        <dbReference type="ARBA" id="ARBA00015325"/>
    </source>
</evidence>
<proteinExistence type="inferred from homology"/>
<dbReference type="InterPro" id="IPR038221">
    <property type="entry name" value="YidC_periplasmic_sf"/>
</dbReference>
<evidence type="ECO:0000256" key="6">
    <source>
        <dbReference type="ARBA" id="ARBA00022692"/>
    </source>
</evidence>
<evidence type="ECO:0000256" key="13">
    <source>
        <dbReference type="HAMAP-Rule" id="MF_01810"/>
    </source>
</evidence>
<evidence type="ECO:0000313" key="18">
    <source>
        <dbReference type="Proteomes" id="UP000672602"/>
    </source>
</evidence>
<comment type="caution">
    <text evidence="17">The sequence shown here is derived from an EMBL/GenBank/DDBJ whole genome shotgun (WGS) entry which is preliminary data.</text>
</comment>
<dbReference type="Pfam" id="PF14849">
    <property type="entry name" value="YidC_periplas"/>
    <property type="match status" value="1"/>
</dbReference>
<dbReference type="NCBIfam" id="TIGR03593">
    <property type="entry name" value="yidC_nterm"/>
    <property type="match status" value="1"/>
</dbReference>
<dbReference type="PANTHER" id="PTHR12428:SF65">
    <property type="entry name" value="CYTOCHROME C OXIDASE ASSEMBLY PROTEIN COX18, MITOCHONDRIAL"/>
    <property type="match status" value="1"/>
</dbReference>
<dbReference type="GO" id="GO:0051205">
    <property type="term" value="P:protein insertion into membrane"/>
    <property type="evidence" value="ECO:0007669"/>
    <property type="project" value="TreeGrafter"/>
</dbReference>
<dbReference type="PRINTS" id="PR01900">
    <property type="entry name" value="YIDCPROTEIN"/>
</dbReference>
<dbReference type="CDD" id="cd19961">
    <property type="entry name" value="EcYidC-like_peri"/>
    <property type="match status" value="1"/>
</dbReference>
<evidence type="ECO:0000256" key="5">
    <source>
        <dbReference type="ARBA" id="ARBA00022475"/>
    </source>
</evidence>
<dbReference type="HAMAP" id="MF_01810">
    <property type="entry name" value="YidC_type1"/>
    <property type="match status" value="1"/>
</dbReference>
<accession>A0A8J7SP02</accession>
<comment type="similarity">
    <text evidence="2 13">Belongs to the OXA1/ALB3/YidC family. Type 1 subfamily.</text>
</comment>
<evidence type="ECO:0000313" key="17">
    <source>
        <dbReference type="EMBL" id="MBP5858021.1"/>
    </source>
</evidence>
<keyword evidence="6 13" id="KW-0812">Transmembrane</keyword>
<dbReference type="InterPro" id="IPR019998">
    <property type="entry name" value="Membr_insert_YidC"/>
</dbReference>
<dbReference type="Proteomes" id="UP000672602">
    <property type="component" value="Unassembled WGS sequence"/>
</dbReference>
<comment type="subunit">
    <text evidence="13">Interacts with the Sec translocase complex via SecD. Specifically interacts with transmembrane segments of nascent integral membrane proteins during membrane integration.</text>
</comment>
<dbReference type="PANTHER" id="PTHR12428">
    <property type="entry name" value="OXA1"/>
    <property type="match status" value="1"/>
</dbReference>
<keyword evidence="9 13" id="KW-0472">Membrane</keyword>
<feature type="transmembrane region" description="Helical" evidence="13">
    <location>
        <begin position="458"/>
        <end position="479"/>
    </location>
</feature>
<feature type="domain" description="Membrane insertase YidC/Oxa/ALB C-terminal" evidence="15">
    <location>
        <begin position="389"/>
        <end position="589"/>
    </location>
</feature>
<dbReference type="PRINTS" id="PR00701">
    <property type="entry name" value="60KDINNERMP"/>
</dbReference>
<dbReference type="InterPro" id="IPR028053">
    <property type="entry name" value="Membr_insert_YidC_N"/>
</dbReference>
<evidence type="ECO:0000256" key="9">
    <source>
        <dbReference type="ARBA" id="ARBA00023136"/>
    </source>
</evidence>
<sequence>MNPDNRNLWLAIVLSVAILIGWQVVFPDQALFSPPDEAAQQAQTEQQVSQQGAQGGGGASGQSDVPTAGSAPSAPGSAPTAAQGDAGLTRAEALAQAPRVTIETPSLSGSINLEGARFDDLTLKDYHVTVEEESPLIDLLQPAAGAAPYYAQFGWAQIGDVATPDRQTRWQASSDHLSVGEPVTLSWSNGQGQTFEQEIAIDANYMITVTQRVVNESDAAVSAAPYGLVSRTGTPAVSQLYILHEGLIGVLDGGLEEIDYDDLRDAEGARRSFKTTGGWMGITDKYWLVSLIPDQGQPVDARYTATKAGVQDRYQVDFLSPTQAIQPGESVERTSRLFAGAKRTLLLDEYEAELGIPNFDLAVDFGWFYFLTKPIFFAIHWLNGILGNFGLAILALTLVIKLAFFPLANKSYRSMSKMKLLQPKMQELKEKYGDDRQKMNQELMGLYKKEQVNPMSGCLPILVQIPVFFSLYKVLYVTIEMRHAPFFGWIEDLSAPDPLGLLTAFGLFDYAVPEFLQVVNIGVWPVIMGLSMFLQQKLNPTPSDPIQQKVFTFMPLIFTFLLAHFPAGLVIYWAWNNTLSIAQQYVIMRRMGVAVGGGKSKSS</sequence>
<keyword evidence="8 13" id="KW-1133">Transmembrane helix</keyword>
<reference evidence="17" key="1">
    <citation type="submission" date="2021-04" db="EMBL/GenBank/DDBJ databases">
        <authorList>
            <person name="Zhang D.-C."/>
        </authorList>
    </citation>
    <scope>NUCLEOTIDE SEQUENCE</scope>
    <source>
        <strain evidence="17">CGMCC 1.15697</strain>
    </source>
</reference>
<keyword evidence="5 13" id="KW-1003">Cell membrane</keyword>
<feature type="transmembrane region" description="Helical" evidence="13">
    <location>
        <begin position="555"/>
        <end position="575"/>
    </location>
</feature>
<comment type="subcellular location">
    <subcellularLocation>
        <location evidence="1">Cell inner membrane</location>
        <topology evidence="1">Multi-pass membrane protein</topology>
    </subcellularLocation>
    <subcellularLocation>
        <location evidence="13">Cell membrane</location>
        <topology evidence="13">Multi-pass membrane protein</topology>
    </subcellularLocation>
</comment>
<dbReference type="GO" id="GO:0005886">
    <property type="term" value="C:plasma membrane"/>
    <property type="evidence" value="ECO:0007669"/>
    <property type="project" value="UniProtKB-SubCell"/>
</dbReference>
<organism evidence="17 18">
    <name type="scientific">Marivibrio halodurans</name>
    <dbReference type="NCBI Taxonomy" id="2039722"/>
    <lineage>
        <taxon>Bacteria</taxon>
        <taxon>Pseudomonadati</taxon>
        <taxon>Pseudomonadota</taxon>
        <taxon>Alphaproteobacteria</taxon>
        <taxon>Rhodospirillales</taxon>
        <taxon>Rhodospirillaceae</taxon>
        <taxon>Marivibrio</taxon>
    </lineage>
</organism>
<evidence type="ECO:0000256" key="2">
    <source>
        <dbReference type="ARBA" id="ARBA00010527"/>
    </source>
</evidence>
<dbReference type="GO" id="GO:0015031">
    <property type="term" value="P:protein transport"/>
    <property type="evidence" value="ECO:0007669"/>
    <property type="project" value="UniProtKB-KW"/>
</dbReference>
<evidence type="ECO:0000256" key="8">
    <source>
        <dbReference type="ARBA" id="ARBA00022989"/>
    </source>
</evidence>
<evidence type="ECO:0000256" key="4">
    <source>
        <dbReference type="ARBA" id="ARBA00022448"/>
    </source>
</evidence>
<dbReference type="Gene3D" id="2.70.98.90">
    <property type="match status" value="1"/>
</dbReference>
<dbReference type="AlphaFoldDB" id="A0A8J7SP02"/>
<comment type="function">
    <text evidence="13">Required for the insertion and/or proper folding and/or complex formation of integral membrane proteins into the membrane. Involved in integration of membrane proteins that insert both dependently and independently of the Sec translocase complex, as well as at least some lipoproteins. Aids folding of multispanning membrane proteins.</text>
</comment>
<dbReference type="InterPro" id="IPR001708">
    <property type="entry name" value="YidC/ALB3/OXA1/COX18"/>
</dbReference>
<evidence type="ECO:0000256" key="10">
    <source>
        <dbReference type="ARBA" id="ARBA00023186"/>
    </source>
</evidence>
<dbReference type="NCBIfam" id="TIGR03592">
    <property type="entry name" value="yidC_oxa1_cterm"/>
    <property type="match status" value="1"/>
</dbReference>
<evidence type="ECO:0000256" key="11">
    <source>
        <dbReference type="ARBA" id="ARBA00033245"/>
    </source>
</evidence>
<evidence type="ECO:0000259" key="15">
    <source>
        <dbReference type="Pfam" id="PF02096"/>
    </source>
</evidence>
<dbReference type="InterPro" id="IPR047196">
    <property type="entry name" value="YidC_ALB_C"/>
</dbReference>
<evidence type="ECO:0000256" key="12">
    <source>
        <dbReference type="ARBA" id="ARBA00033342"/>
    </source>
</evidence>
<evidence type="ECO:0000259" key="16">
    <source>
        <dbReference type="Pfam" id="PF14849"/>
    </source>
</evidence>
<gene>
    <name evidence="13 17" type="primary">yidC</name>
    <name evidence="17" type="ORF">KAJ83_13465</name>
</gene>
<feature type="compositionally biased region" description="Low complexity" evidence="14">
    <location>
        <begin position="61"/>
        <end position="82"/>
    </location>
</feature>
<protein>
    <recommendedName>
        <fullName evidence="3 13">Membrane protein insertase YidC</fullName>
    </recommendedName>
    <alternativeName>
        <fullName evidence="12 13">Foldase YidC</fullName>
    </alternativeName>
    <alternativeName>
        <fullName evidence="11 13">Membrane integrase YidC</fullName>
    </alternativeName>
    <alternativeName>
        <fullName evidence="13">Membrane protein YidC</fullName>
    </alternativeName>
</protein>
<dbReference type="EMBL" id="JAGMWN010000006">
    <property type="protein sequence ID" value="MBP5858021.1"/>
    <property type="molecule type" value="Genomic_DNA"/>
</dbReference>
<feature type="compositionally biased region" description="Low complexity" evidence="14">
    <location>
        <begin position="38"/>
        <end position="52"/>
    </location>
</feature>
<dbReference type="CDD" id="cd20070">
    <property type="entry name" value="5TM_YidC_Alb3"/>
    <property type="match status" value="1"/>
</dbReference>
<keyword evidence="4 13" id="KW-0813">Transport</keyword>
<dbReference type="InterPro" id="IPR028055">
    <property type="entry name" value="YidC/Oxa/ALB_C"/>
</dbReference>
<feature type="domain" description="Membrane insertase YidC N-terminal" evidence="16">
    <location>
        <begin position="99"/>
        <end position="377"/>
    </location>
</feature>
<feature type="transmembrane region" description="Helical" evidence="13">
    <location>
        <begin position="381"/>
        <end position="408"/>
    </location>
</feature>
<evidence type="ECO:0000256" key="1">
    <source>
        <dbReference type="ARBA" id="ARBA00004429"/>
    </source>
</evidence>
<keyword evidence="10 13" id="KW-0143">Chaperone</keyword>
<keyword evidence="7 13" id="KW-0653">Protein transport</keyword>
<dbReference type="GO" id="GO:0032977">
    <property type="term" value="F:membrane insertase activity"/>
    <property type="evidence" value="ECO:0007669"/>
    <property type="project" value="InterPro"/>
</dbReference>